<dbReference type="InterPro" id="IPR002638">
    <property type="entry name" value="Quinolinate_PRibosylTrfase_C"/>
</dbReference>
<evidence type="ECO:0000313" key="13">
    <source>
        <dbReference type="Proteomes" id="UP000018680"/>
    </source>
</evidence>
<dbReference type="NCBIfam" id="TIGR00078">
    <property type="entry name" value="nadC"/>
    <property type="match status" value="1"/>
</dbReference>
<sequence length="290" mass="31525">MDLANGELYEEFSLLLKHALQEDLGDLGDITSDAVFSSGDMSRAVIISRQDGVLSGLDCAIETFRSCDPDKALSFAPAAVDGDLLEDGQKVLEISGPAGSLLRAERSALNFLGFFSGIAGNAKRHCDALEGSSTRILDTRKTLPGYRRLSKAAVADGGGFNHRMGLYDMVMIKDNHADAAGGLAAAVQKVHEKWGEQFKVEVECRNLEQVALALTLDVDVIMLDNMSREDCREAVRLREEKGRTAQAFEASGDFTPEKIREYADVGLDFISVGGLTHSVKNHNFSMRIVH</sequence>
<evidence type="ECO:0000256" key="1">
    <source>
        <dbReference type="ARBA" id="ARBA00003237"/>
    </source>
</evidence>
<keyword evidence="13" id="KW-1185">Reference proteome</keyword>
<dbReference type="PIRSF" id="PIRSF006250">
    <property type="entry name" value="NadC_ModD"/>
    <property type="match status" value="1"/>
</dbReference>
<evidence type="ECO:0000256" key="3">
    <source>
        <dbReference type="ARBA" id="ARBA00009400"/>
    </source>
</evidence>
<dbReference type="eggNOG" id="COG0157">
    <property type="taxonomic scope" value="Bacteria"/>
</dbReference>
<dbReference type="InterPro" id="IPR004393">
    <property type="entry name" value="NadC"/>
</dbReference>
<evidence type="ECO:0000256" key="6">
    <source>
        <dbReference type="ARBA" id="ARBA00022676"/>
    </source>
</evidence>
<dbReference type="SUPFAM" id="SSF51690">
    <property type="entry name" value="Nicotinate/Quinolinate PRTase C-terminal domain-like"/>
    <property type="match status" value="1"/>
</dbReference>
<dbReference type="InterPro" id="IPR022412">
    <property type="entry name" value="Quinolinate_PRibosylTrfase_N"/>
</dbReference>
<dbReference type="EMBL" id="CP006939">
    <property type="protein sequence ID" value="AHC14842.1"/>
    <property type="molecule type" value="Genomic_DNA"/>
</dbReference>
<dbReference type="AlphaFoldDB" id="V5WG74"/>
<dbReference type="PATRIC" id="fig|1307761.3.peg.1438"/>
<dbReference type="PANTHER" id="PTHR32179">
    <property type="entry name" value="NICOTINATE-NUCLEOTIDE PYROPHOSPHORYLASE [CARBOXYLATING]"/>
    <property type="match status" value="1"/>
</dbReference>
<evidence type="ECO:0000256" key="5">
    <source>
        <dbReference type="ARBA" id="ARBA00022642"/>
    </source>
</evidence>
<dbReference type="FunFam" id="3.20.20.70:FF:000030">
    <property type="entry name" value="Nicotinate-nucleotide pyrophosphorylase, carboxylating"/>
    <property type="match status" value="1"/>
</dbReference>
<comment type="similarity">
    <text evidence="3 9">Belongs to the NadC/ModD family.</text>
</comment>
<dbReference type="SUPFAM" id="SSF54675">
    <property type="entry name" value="Nicotinate/Quinolinate PRTase N-terminal domain-like"/>
    <property type="match status" value="1"/>
</dbReference>
<dbReference type="UniPathway" id="UPA00253">
    <property type="reaction ID" value="UER00331"/>
</dbReference>
<evidence type="ECO:0000313" key="12">
    <source>
        <dbReference type="EMBL" id="AHC14842.1"/>
    </source>
</evidence>
<comment type="pathway">
    <text evidence="2">Cofactor biosynthesis; NAD(+) biosynthesis; nicotinate D-ribonucleotide from quinolinate: step 1/1.</text>
</comment>
<dbReference type="RefSeq" id="WP_024267765.1">
    <property type="nucleotide sequence ID" value="NC_023035.1"/>
</dbReference>
<dbReference type="Gene3D" id="3.90.1170.20">
    <property type="entry name" value="Quinolinate phosphoribosyl transferase, N-terminal domain"/>
    <property type="match status" value="1"/>
</dbReference>
<evidence type="ECO:0000259" key="11">
    <source>
        <dbReference type="Pfam" id="PF02749"/>
    </source>
</evidence>
<accession>V5WG74</accession>
<comment type="function">
    <text evidence="1">Involved in the catabolism of quinolinic acid (QA).</text>
</comment>
<dbReference type="EC" id="2.4.2.19" evidence="4"/>
<gene>
    <name evidence="12" type="ORF">L21SP2_1445</name>
</gene>
<dbReference type="Gene3D" id="3.20.20.70">
    <property type="entry name" value="Aldolase class I"/>
    <property type="match status" value="1"/>
</dbReference>
<dbReference type="InterPro" id="IPR037128">
    <property type="entry name" value="Quinolinate_PRibosylTase_N_sf"/>
</dbReference>
<keyword evidence="5" id="KW-0662">Pyridine nucleotide biosynthesis</keyword>
<keyword evidence="6 9" id="KW-0328">Glycosyltransferase</keyword>
<keyword evidence="7 9" id="KW-0808">Transferase</keyword>
<name>V5WG74_9SPIO</name>
<dbReference type="OrthoDB" id="9782546at2"/>
<dbReference type="CDD" id="cd01572">
    <property type="entry name" value="QPRTase"/>
    <property type="match status" value="1"/>
</dbReference>
<dbReference type="Proteomes" id="UP000018680">
    <property type="component" value="Chromosome"/>
</dbReference>
<dbReference type="GO" id="GO:0009435">
    <property type="term" value="P:NAD+ biosynthetic process"/>
    <property type="evidence" value="ECO:0007669"/>
    <property type="project" value="UniProtKB-UniPathway"/>
</dbReference>
<dbReference type="Pfam" id="PF01729">
    <property type="entry name" value="QRPTase_C"/>
    <property type="match status" value="1"/>
</dbReference>
<dbReference type="STRING" id="1307761.L21SP2_1445"/>
<organism evidence="12 13">
    <name type="scientific">Salinispira pacifica</name>
    <dbReference type="NCBI Taxonomy" id="1307761"/>
    <lineage>
        <taxon>Bacteria</taxon>
        <taxon>Pseudomonadati</taxon>
        <taxon>Spirochaetota</taxon>
        <taxon>Spirochaetia</taxon>
        <taxon>Spirochaetales</taxon>
        <taxon>Spirochaetaceae</taxon>
        <taxon>Salinispira</taxon>
    </lineage>
</organism>
<dbReference type="GO" id="GO:0034213">
    <property type="term" value="P:quinolinate catabolic process"/>
    <property type="evidence" value="ECO:0007669"/>
    <property type="project" value="TreeGrafter"/>
</dbReference>
<evidence type="ECO:0000256" key="2">
    <source>
        <dbReference type="ARBA" id="ARBA00004893"/>
    </source>
</evidence>
<reference evidence="12 13" key="1">
    <citation type="journal article" date="2015" name="Stand. Genomic Sci.">
        <title>Complete genome sequence and description of Salinispira pacifica gen. nov., sp. nov., a novel spirochaete isolated form a hypersaline microbial mat.</title>
        <authorList>
            <person name="Ben Hania W."/>
            <person name="Joseph M."/>
            <person name="Schumann P."/>
            <person name="Bunk B."/>
            <person name="Fiebig A."/>
            <person name="Sproer C."/>
            <person name="Klenk H.P."/>
            <person name="Fardeau M.L."/>
            <person name="Spring S."/>
        </authorList>
    </citation>
    <scope>NUCLEOTIDE SEQUENCE [LARGE SCALE GENOMIC DNA]</scope>
    <source>
        <strain evidence="12 13">L21-RPul-D2</strain>
    </source>
</reference>
<dbReference type="InterPro" id="IPR036068">
    <property type="entry name" value="Nicotinate_pribotase-like_C"/>
</dbReference>
<protein>
    <recommendedName>
        <fullName evidence="4">nicotinate-nucleotide diphosphorylase (carboxylating)</fullName>
        <ecNumber evidence="4">2.4.2.19</ecNumber>
    </recommendedName>
    <alternativeName>
        <fullName evidence="8">Quinolinate phosphoribosyltransferase [decarboxylating]</fullName>
    </alternativeName>
</protein>
<evidence type="ECO:0000256" key="4">
    <source>
        <dbReference type="ARBA" id="ARBA00011944"/>
    </source>
</evidence>
<evidence type="ECO:0000256" key="8">
    <source>
        <dbReference type="ARBA" id="ARBA00033102"/>
    </source>
</evidence>
<evidence type="ECO:0000256" key="9">
    <source>
        <dbReference type="PIRNR" id="PIRNR006250"/>
    </source>
</evidence>
<feature type="domain" description="Quinolinate phosphoribosyl transferase C-terminal" evidence="10">
    <location>
        <begin position="118"/>
        <end position="287"/>
    </location>
</feature>
<dbReference type="HOGENOM" id="CLU_039622_0_1_12"/>
<dbReference type="InterPro" id="IPR013785">
    <property type="entry name" value="Aldolase_TIM"/>
</dbReference>
<dbReference type="InterPro" id="IPR027277">
    <property type="entry name" value="NadC/ModD"/>
</dbReference>
<dbReference type="GO" id="GO:0005737">
    <property type="term" value="C:cytoplasm"/>
    <property type="evidence" value="ECO:0007669"/>
    <property type="project" value="TreeGrafter"/>
</dbReference>
<dbReference type="KEGG" id="slr:L21SP2_1445"/>
<dbReference type="GO" id="GO:0004514">
    <property type="term" value="F:nicotinate-nucleotide diphosphorylase (carboxylating) activity"/>
    <property type="evidence" value="ECO:0007669"/>
    <property type="project" value="UniProtKB-EC"/>
</dbReference>
<evidence type="ECO:0000259" key="10">
    <source>
        <dbReference type="Pfam" id="PF01729"/>
    </source>
</evidence>
<proteinExistence type="inferred from homology"/>
<dbReference type="Pfam" id="PF02749">
    <property type="entry name" value="QRPTase_N"/>
    <property type="match status" value="1"/>
</dbReference>
<dbReference type="PANTHER" id="PTHR32179:SF3">
    <property type="entry name" value="NICOTINATE-NUCLEOTIDE PYROPHOSPHORYLASE [CARBOXYLATING]"/>
    <property type="match status" value="1"/>
</dbReference>
<evidence type="ECO:0000256" key="7">
    <source>
        <dbReference type="ARBA" id="ARBA00022679"/>
    </source>
</evidence>
<feature type="domain" description="Quinolinate phosphoribosyl transferase N-terminal" evidence="11">
    <location>
        <begin position="29"/>
        <end position="116"/>
    </location>
</feature>